<dbReference type="InterPro" id="IPR043141">
    <property type="entry name" value="Ribosomal_uL10-like_sf"/>
</dbReference>
<comment type="similarity">
    <text evidence="1">Belongs to the universal ribosomal protein uL10 family.</text>
</comment>
<keyword evidence="3" id="KW-0687">Ribonucleoprotein</keyword>
<dbReference type="InterPro" id="IPR022973">
    <property type="entry name" value="Ribosomal_uL10_bac"/>
</dbReference>
<dbReference type="HAMAP" id="MF_00362">
    <property type="entry name" value="Ribosomal_uL10"/>
    <property type="match status" value="1"/>
</dbReference>
<dbReference type="Gene3D" id="3.30.70.1730">
    <property type="match status" value="1"/>
</dbReference>
<evidence type="ECO:0008006" key="5">
    <source>
        <dbReference type="Google" id="ProtNLM"/>
    </source>
</evidence>
<proteinExistence type="inferred from homology"/>
<organism evidence="4">
    <name type="scientific">marine metagenome</name>
    <dbReference type="NCBI Taxonomy" id="408172"/>
    <lineage>
        <taxon>unclassified sequences</taxon>
        <taxon>metagenomes</taxon>
        <taxon>ecological metagenomes</taxon>
    </lineage>
</organism>
<dbReference type="InterPro" id="IPR047865">
    <property type="entry name" value="Ribosomal_uL10_bac_type"/>
</dbReference>
<dbReference type="GO" id="GO:0003735">
    <property type="term" value="F:structural constituent of ribosome"/>
    <property type="evidence" value="ECO:0007669"/>
    <property type="project" value="InterPro"/>
</dbReference>
<dbReference type="AlphaFoldDB" id="A0A381NLJ3"/>
<evidence type="ECO:0000256" key="2">
    <source>
        <dbReference type="ARBA" id="ARBA00022980"/>
    </source>
</evidence>
<dbReference type="CDD" id="cd05797">
    <property type="entry name" value="Ribosomal_L10"/>
    <property type="match status" value="1"/>
</dbReference>
<evidence type="ECO:0000313" key="4">
    <source>
        <dbReference type="EMBL" id="SUZ54403.1"/>
    </source>
</evidence>
<keyword evidence="2" id="KW-0689">Ribosomal protein</keyword>
<dbReference type="SUPFAM" id="SSF160369">
    <property type="entry name" value="Ribosomal protein L10-like"/>
    <property type="match status" value="1"/>
</dbReference>
<dbReference type="InterPro" id="IPR002363">
    <property type="entry name" value="Ribosomal_uL10_CS_bac"/>
</dbReference>
<evidence type="ECO:0000256" key="3">
    <source>
        <dbReference type="ARBA" id="ARBA00023274"/>
    </source>
</evidence>
<dbReference type="Pfam" id="PF00466">
    <property type="entry name" value="Ribosomal_L10"/>
    <property type="match status" value="1"/>
</dbReference>
<dbReference type="PANTHER" id="PTHR11560">
    <property type="entry name" value="39S RIBOSOMAL PROTEIN L10, MITOCHONDRIAL"/>
    <property type="match status" value="1"/>
</dbReference>
<dbReference type="Gene3D" id="6.10.250.290">
    <property type="match status" value="1"/>
</dbReference>
<gene>
    <name evidence="4" type="ORF">METZ01_LOCUS7257</name>
</gene>
<accession>A0A381NLJ3</accession>
<sequence length="174" mass="18923">MAVSRNAKEETVKELGEVLSNADNVVLLDFDGLDVPKATELRRRVRAAKGNYRVVKNRLARRAVVGTAFESLSDSFHGSTAVAFSADDPVGLAKALMAFAKEAPELKVKAGMVAGRQVEPEEVKSLATLPSKEQLQSTLLMQLQAPMTQFVRVLNAPARDFLSVLVQAEKKKSE</sequence>
<reference evidence="4" key="1">
    <citation type="submission" date="2018-05" db="EMBL/GenBank/DDBJ databases">
        <authorList>
            <person name="Lanie J.A."/>
            <person name="Ng W.-L."/>
            <person name="Kazmierczak K.M."/>
            <person name="Andrzejewski T.M."/>
            <person name="Davidsen T.M."/>
            <person name="Wayne K.J."/>
            <person name="Tettelin H."/>
            <person name="Glass J.I."/>
            <person name="Rusch D."/>
            <person name="Podicherti R."/>
            <person name="Tsui H.-C.T."/>
            <person name="Winkler M.E."/>
        </authorList>
    </citation>
    <scope>NUCLEOTIDE SEQUENCE</scope>
</reference>
<dbReference type="NCBIfam" id="NF000955">
    <property type="entry name" value="PRK00099.1-1"/>
    <property type="match status" value="1"/>
</dbReference>
<evidence type="ECO:0000256" key="1">
    <source>
        <dbReference type="ARBA" id="ARBA00008889"/>
    </source>
</evidence>
<dbReference type="InterPro" id="IPR001790">
    <property type="entry name" value="Ribosomal_uL10"/>
</dbReference>
<dbReference type="EMBL" id="UINC01000386">
    <property type="protein sequence ID" value="SUZ54403.1"/>
    <property type="molecule type" value="Genomic_DNA"/>
</dbReference>
<name>A0A381NLJ3_9ZZZZ</name>
<dbReference type="GO" id="GO:0006412">
    <property type="term" value="P:translation"/>
    <property type="evidence" value="ECO:0007669"/>
    <property type="project" value="InterPro"/>
</dbReference>
<dbReference type="PROSITE" id="PS01109">
    <property type="entry name" value="RIBOSOMAL_L10"/>
    <property type="match status" value="1"/>
</dbReference>
<protein>
    <recommendedName>
        <fullName evidence="5">50S ribosomal protein L10</fullName>
    </recommendedName>
</protein>
<dbReference type="GO" id="GO:0015934">
    <property type="term" value="C:large ribosomal subunit"/>
    <property type="evidence" value="ECO:0007669"/>
    <property type="project" value="InterPro"/>
</dbReference>